<dbReference type="Pfam" id="PF04985">
    <property type="entry name" value="Phage_tube"/>
    <property type="match status" value="1"/>
</dbReference>
<dbReference type="RefSeq" id="WP_075858061.1">
    <property type="nucleotide sequence ID" value="NZ_BDJK01000003.1"/>
</dbReference>
<organism evidence="1 2">
    <name type="scientific">Carboxydothermus pertinax</name>
    <dbReference type="NCBI Taxonomy" id="870242"/>
    <lineage>
        <taxon>Bacteria</taxon>
        <taxon>Bacillati</taxon>
        <taxon>Bacillota</taxon>
        <taxon>Clostridia</taxon>
        <taxon>Thermoanaerobacterales</taxon>
        <taxon>Thermoanaerobacteraceae</taxon>
        <taxon>Carboxydothermus</taxon>
    </lineage>
</organism>
<dbReference type="InterPro" id="IPR006498">
    <property type="entry name" value="Tail_tube"/>
</dbReference>
<name>A0A1L8CRR8_9THEO</name>
<gene>
    <name evidence="1" type="ORF">cpu_01200</name>
</gene>
<reference evidence="2" key="1">
    <citation type="submission" date="2016-12" db="EMBL/GenBank/DDBJ databases">
        <title>Draft Genome Sequences od Carboxydothermus pertinax and islandicus, Hydrogenogenic Carboxydotrophic Bacteria.</title>
        <authorList>
            <person name="Fukuyama Y."/>
            <person name="Ohmae K."/>
            <person name="Yoneda Y."/>
            <person name="Yoshida T."/>
            <person name="Sako Y."/>
        </authorList>
    </citation>
    <scope>NUCLEOTIDE SEQUENCE [LARGE SCALE GENOMIC DNA]</scope>
    <source>
        <strain evidence="2">Ug1</strain>
    </source>
</reference>
<comment type="caution">
    <text evidence="1">The sequence shown here is derived from an EMBL/GenBank/DDBJ whole genome shotgun (WGS) entry which is preliminary data.</text>
</comment>
<dbReference type="OrthoDB" id="9814992at2"/>
<evidence type="ECO:0000313" key="2">
    <source>
        <dbReference type="Proteomes" id="UP000187485"/>
    </source>
</evidence>
<proteinExistence type="predicted"/>
<sequence>MNQVPEKLINFRVYEDGIDLLGIADVELPSIDAMTETIKGAGIAGEVESPVLGHFGNMSCKVNWRTVVKPTVHLAAPRAHNLDFRGATQIYDAGSGEYKVQPLKVTVRGIPKKTELGKLEVGAAGDASNEFEVVYLKVVVDGTEVLEIDKFNYICKVNGVDYLQQVRQALGLS</sequence>
<protein>
    <submittedName>
        <fullName evidence="1">Phage tail protein</fullName>
    </submittedName>
</protein>
<keyword evidence="2" id="KW-1185">Reference proteome</keyword>
<dbReference type="EMBL" id="BDJK01000003">
    <property type="protein sequence ID" value="GAV21610.1"/>
    <property type="molecule type" value="Genomic_DNA"/>
</dbReference>
<dbReference type="Proteomes" id="UP000187485">
    <property type="component" value="Unassembled WGS sequence"/>
</dbReference>
<accession>A0A1L8CRR8</accession>
<evidence type="ECO:0000313" key="1">
    <source>
        <dbReference type="EMBL" id="GAV21610.1"/>
    </source>
</evidence>
<dbReference type="AlphaFoldDB" id="A0A1L8CRR8"/>
<dbReference type="STRING" id="870242.cpu_01200"/>